<reference evidence="3 4" key="1">
    <citation type="submission" date="2020-05" db="EMBL/GenBank/DDBJ databases">
        <authorList>
            <person name="Campoy J."/>
            <person name="Schneeberger K."/>
            <person name="Spophaly S."/>
        </authorList>
    </citation>
    <scope>NUCLEOTIDE SEQUENCE [LARGE SCALE GENOMIC DNA]</scope>
    <source>
        <strain evidence="3">PruArmRojPasFocal</strain>
    </source>
</reference>
<organism evidence="3 4">
    <name type="scientific">Prunus armeniaca</name>
    <name type="common">Apricot</name>
    <name type="synonym">Armeniaca vulgaris</name>
    <dbReference type="NCBI Taxonomy" id="36596"/>
    <lineage>
        <taxon>Eukaryota</taxon>
        <taxon>Viridiplantae</taxon>
        <taxon>Streptophyta</taxon>
        <taxon>Embryophyta</taxon>
        <taxon>Tracheophyta</taxon>
        <taxon>Spermatophyta</taxon>
        <taxon>Magnoliopsida</taxon>
        <taxon>eudicotyledons</taxon>
        <taxon>Gunneridae</taxon>
        <taxon>Pentapetalae</taxon>
        <taxon>rosids</taxon>
        <taxon>fabids</taxon>
        <taxon>Rosales</taxon>
        <taxon>Rosaceae</taxon>
        <taxon>Amygdaloideae</taxon>
        <taxon>Amygdaleae</taxon>
        <taxon>Prunus</taxon>
    </lineage>
</organism>
<feature type="region of interest" description="Disordered" evidence="1">
    <location>
        <begin position="13"/>
        <end position="35"/>
    </location>
</feature>
<feature type="transmembrane region" description="Helical" evidence="2">
    <location>
        <begin position="133"/>
        <end position="151"/>
    </location>
</feature>
<dbReference type="Proteomes" id="UP000507222">
    <property type="component" value="Unassembled WGS sequence"/>
</dbReference>
<evidence type="ECO:0000313" key="3">
    <source>
        <dbReference type="EMBL" id="CAB4276024.1"/>
    </source>
</evidence>
<evidence type="ECO:0000256" key="2">
    <source>
        <dbReference type="SAM" id="Phobius"/>
    </source>
</evidence>
<dbReference type="AlphaFoldDB" id="A0A6J5UL83"/>
<name>A0A6J5UL83_PRUAR</name>
<protein>
    <submittedName>
        <fullName evidence="3">Uncharacterized protein</fullName>
    </submittedName>
</protein>
<dbReference type="EMBL" id="CAEKDK010000004">
    <property type="protein sequence ID" value="CAB4276024.1"/>
    <property type="molecule type" value="Genomic_DNA"/>
</dbReference>
<accession>A0A6J5UL83</accession>
<keyword evidence="2" id="KW-0472">Membrane</keyword>
<evidence type="ECO:0000256" key="1">
    <source>
        <dbReference type="SAM" id="MobiDB-lite"/>
    </source>
</evidence>
<keyword evidence="2" id="KW-1133">Transmembrane helix</keyword>
<sequence length="171" mass="19384">MDNVCGKDLFSPDMVPLNHDTPIRADGDTQAEDDGRKGLCSPKMLYVSTFATRLYKLWMSILLQSALTGSVSQRMQQLAEVAFYFVRFVIGSLEAAVVAKMKHMHLSRCVVFVGRLVSTGLQCAQVHSARRKIFLLIMAFIAIIRVIKKVWHFNMRSEVCFVFGFVRTFVN</sequence>
<proteinExistence type="predicted"/>
<keyword evidence="2" id="KW-0812">Transmembrane</keyword>
<gene>
    <name evidence="3" type="ORF">CURHAP_LOCUS25025</name>
</gene>
<evidence type="ECO:0000313" key="4">
    <source>
        <dbReference type="Proteomes" id="UP000507222"/>
    </source>
</evidence>
<feature type="compositionally biased region" description="Basic and acidic residues" evidence="1">
    <location>
        <begin position="21"/>
        <end position="35"/>
    </location>
</feature>